<feature type="compositionally biased region" description="Polar residues" evidence="2">
    <location>
        <begin position="343"/>
        <end position="409"/>
    </location>
</feature>
<reference evidence="3 4" key="1">
    <citation type="journal article" date="2016" name="Proc. Natl. Acad. Sci. U.S.A.">
        <title>Lipid metabolic changes in an early divergent fungus govern the establishment of a mutualistic symbiosis with endobacteria.</title>
        <authorList>
            <person name="Lastovetsky O.A."/>
            <person name="Gaspar M.L."/>
            <person name="Mondo S.J."/>
            <person name="LaButti K.M."/>
            <person name="Sandor L."/>
            <person name="Grigoriev I.V."/>
            <person name="Henry S.A."/>
            <person name="Pawlowska T.E."/>
        </authorList>
    </citation>
    <scope>NUCLEOTIDE SEQUENCE [LARGE SCALE GENOMIC DNA]</scope>
    <source>
        <strain evidence="3 4">ATCC 11559</strain>
    </source>
</reference>
<protein>
    <submittedName>
        <fullName evidence="3">Uncharacterized protein</fullName>
    </submittedName>
</protein>
<name>A0A0A1MRV9_RHIZD</name>
<accession>A0A0A1MRV9</accession>
<feature type="region of interest" description="Disordered" evidence="2">
    <location>
        <begin position="107"/>
        <end position="146"/>
    </location>
</feature>
<feature type="coiled-coil region" evidence="1">
    <location>
        <begin position="254"/>
        <end position="289"/>
    </location>
</feature>
<keyword evidence="1" id="KW-0175">Coiled coil</keyword>
<dbReference type="VEuPathDB" id="FungiDB:BCV72DRAFT_334827"/>
<sequence length="417" mass="46948">MFAKERPLPKALNIIRPTPPPFPNQHDSLSSSTASSPSEISTISNFSTFSNSRPQPTIFNPASLFQSNINTFKSPASTVGINPQRFYQRPRSNSNLSRSTFFSAFSDHHNNTNTDNEEEDELDSIDGLTDEEEIEVEDDDDDEEEEDIKVVAKVKHGTIMNGKGEFVNKGNNHEHWLEEARANRKVADLEIENQNLLQLNASLEAKLRQQASRIAELEKKLQQGTEAPLTPISDKHVEDEDDRDETALLYNKELAEEEAEADKAFHQIKSALEQLIAQAESALIQKSKQSGKVLQDYTYQKEDEEILQKLSIRSSSPTELKRRPSTRRVSDSSTKPLPRPSSVKMSRNISRQSSPPVLQRSASPSYLQRSASPSYLQRSASPSLSQRTASPSIQHRPSSRQSVRKQSQDMGKPKWHN</sequence>
<proteinExistence type="predicted"/>
<feature type="region of interest" description="Disordered" evidence="2">
    <location>
        <begin position="220"/>
        <end position="245"/>
    </location>
</feature>
<evidence type="ECO:0000256" key="2">
    <source>
        <dbReference type="SAM" id="MobiDB-lite"/>
    </source>
</evidence>
<gene>
    <name evidence="3" type="ORF">BCV71DRAFT_211934</name>
</gene>
<feature type="compositionally biased region" description="Acidic residues" evidence="2">
    <location>
        <begin position="115"/>
        <end position="146"/>
    </location>
</feature>
<feature type="region of interest" description="Disordered" evidence="2">
    <location>
        <begin position="1"/>
        <end position="52"/>
    </location>
</feature>
<dbReference type="EMBL" id="KV921290">
    <property type="protein sequence ID" value="ORE20696.1"/>
    <property type="molecule type" value="Genomic_DNA"/>
</dbReference>
<feature type="region of interest" description="Disordered" evidence="2">
    <location>
        <begin position="309"/>
        <end position="417"/>
    </location>
</feature>
<feature type="compositionally biased region" description="Low complexity" evidence="2">
    <location>
        <begin position="28"/>
        <end position="52"/>
    </location>
</feature>
<dbReference type="Proteomes" id="UP000242381">
    <property type="component" value="Unassembled WGS sequence"/>
</dbReference>
<dbReference type="OMA" id="IMNGRGE"/>
<dbReference type="AlphaFoldDB" id="A0A0A1MRV9"/>
<evidence type="ECO:0000313" key="4">
    <source>
        <dbReference type="Proteomes" id="UP000242381"/>
    </source>
</evidence>
<evidence type="ECO:0000256" key="1">
    <source>
        <dbReference type="SAM" id="Coils"/>
    </source>
</evidence>
<organism evidence="3 4">
    <name type="scientific">Rhizopus microsporus</name>
    <dbReference type="NCBI Taxonomy" id="58291"/>
    <lineage>
        <taxon>Eukaryota</taxon>
        <taxon>Fungi</taxon>
        <taxon>Fungi incertae sedis</taxon>
        <taxon>Mucoromycota</taxon>
        <taxon>Mucoromycotina</taxon>
        <taxon>Mucoromycetes</taxon>
        <taxon>Mucorales</taxon>
        <taxon>Mucorineae</taxon>
        <taxon>Rhizopodaceae</taxon>
        <taxon>Rhizopus</taxon>
    </lineage>
</organism>
<evidence type="ECO:0000313" key="3">
    <source>
        <dbReference type="EMBL" id="ORE20696.1"/>
    </source>
</evidence>